<dbReference type="Pfam" id="PF01564">
    <property type="entry name" value="Spermine_synth"/>
    <property type="match status" value="1"/>
</dbReference>
<dbReference type="InterPro" id="IPR030374">
    <property type="entry name" value="PABS"/>
</dbReference>
<dbReference type="PANTHER" id="PTHR43317:SF1">
    <property type="entry name" value="THERMOSPERMINE SYNTHASE ACAULIS5"/>
    <property type="match status" value="1"/>
</dbReference>
<evidence type="ECO:0000313" key="6">
    <source>
        <dbReference type="EMBL" id="THT96445.1"/>
    </source>
</evidence>
<dbReference type="Proteomes" id="UP000308917">
    <property type="component" value="Unassembled WGS sequence"/>
</dbReference>
<keyword evidence="7" id="KW-1185">Reference proteome</keyword>
<dbReference type="NCBIfam" id="NF037959">
    <property type="entry name" value="MFS_SpdSyn"/>
    <property type="match status" value="1"/>
</dbReference>
<accession>A0A4V4GQ92</accession>
<name>A0A4V4GQ92_9BURK</name>
<evidence type="ECO:0000256" key="2">
    <source>
        <dbReference type="ARBA" id="ARBA00022679"/>
    </source>
</evidence>
<organism evidence="6 7">
    <name type="scientific">Lampropedia puyangensis</name>
    <dbReference type="NCBI Taxonomy" id="1330072"/>
    <lineage>
        <taxon>Bacteria</taxon>
        <taxon>Pseudomonadati</taxon>
        <taxon>Pseudomonadota</taxon>
        <taxon>Betaproteobacteria</taxon>
        <taxon>Burkholderiales</taxon>
        <taxon>Comamonadaceae</taxon>
        <taxon>Lampropedia</taxon>
    </lineage>
</organism>
<proteinExistence type="inferred from homology"/>
<keyword evidence="3 4" id="KW-0620">Polyamine biosynthesis</keyword>
<dbReference type="GO" id="GO:0010487">
    <property type="term" value="F:thermospermine synthase activity"/>
    <property type="evidence" value="ECO:0007669"/>
    <property type="project" value="TreeGrafter"/>
</dbReference>
<dbReference type="EMBL" id="STFG01000030">
    <property type="protein sequence ID" value="THT96445.1"/>
    <property type="molecule type" value="Genomic_DNA"/>
</dbReference>
<comment type="caution">
    <text evidence="6">The sequence shown here is derived from an EMBL/GenBank/DDBJ whole genome shotgun (WGS) entry which is preliminary data.</text>
</comment>
<dbReference type="PROSITE" id="PS51006">
    <property type="entry name" value="PABS_2"/>
    <property type="match status" value="1"/>
</dbReference>
<feature type="domain" description="PABS" evidence="5">
    <location>
        <begin position="71"/>
        <end position="329"/>
    </location>
</feature>
<gene>
    <name evidence="6" type="ORF">E9531_16255</name>
</gene>
<dbReference type="GO" id="GO:0006596">
    <property type="term" value="P:polyamine biosynthetic process"/>
    <property type="evidence" value="ECO:0007669"/>
    <property type="project" value="UniProtKB-UniRule"/>
</dbReference>
<evidence type="ECO:0000259" key="5">
    <source>
        <dbReference type="PROSITE" id="PS51006"/>
    </source>
</evidence>
<reference evidence="6 7" key="1">
    <citation type="journal article" date="2015" name="Antonie Van Leeuwenhoek">
        <title>Lampropedia puyangensis sp. nov., isolated from symptomatic bark of Populus ? euramericana canker and emended description of Lampropedia hyalina (Ehrenberg 1832) Lee et al. 2004.</title>
        <authorList>
            <person name="Li Y."/>
            <person name="Wang T."/>
            <person name="Piao C.G."/>
            <person name="Wang L.F."/>
            <person name="Tian G.Z."/>
            <person name="Zhu T.H."/>
            <person name="Guo M.W."/>
        </authorList>
    </citation>
    <scope>NUCLEOTIDE SEQUENCE [LARGE SCALE GENOMIC DNA]</scope>
    <source>
        <strain evidence="6 7">2-bin</strain>
    </source>
</reference>
<evidence type="ECO:0000313" key="7">
    <source>
        <dbReference type="Proteomes" id="UP000308917"/>
    </source>
</evidence>
<dbReference type="Gene3D" id="3.40.50.150">
    <property type="entry name" value="Vaccinia Virus protein VP39"/>
    <property type="match status" value="1"/>
</dbReference>
<evidence type="ECO:0000256" key="3">
    <source>
        <dbReference type="ARBA" id="ARBA00023115"/>
    </source>
</evidence>
<dbReference type="InterPro" id="IPR029063">
    <property type="entry name" value="SAM-dependent_MTases_sf"/>
</dbReference>
<dbReference type="CDD" id="cd02440">
    <property type="entry name" value="AdoMet_MTases"/>
    <property type="match status" value="1"/>
</dbReference>
<dbReference type="AlphaFoldDB" id="A0A4V4GQ92"/>
<protein>
    <recommendedName>
        <fullName evidence="5">PABS domain-containing protein</fullName>
    </recommendedName>
</protein>
<comment type="similarity">
    <text evidence="1">Belongs to the spermidine/spermine synthase family.</text>
</comment>
<evidence type="ECO:0000256" key="1">
    <source>
        <dbReference type="ARBA" id="ARBA00007867"/>
    </source>
</evidence>
<sequence>MRTRPTQALLSHRTPACLPHPQTLTHFFALAFRLVDRLVKGLPTPLWWALLLCPMSMIGIVNAQGQTAPTTSPVTSTANTIDTTNTPPFSLENDLMKEDFHLATTVRGQHLDVMVMEGEAFRCMSFDRRNLFQSCMLKAQPEVLALEYTRGLLAGMHWLPRPPQRILLIGMGGGSIPKALMQYAPDAKVDVVELDAAVVQVAQDCFGFQPTPSMRVHVMDARVFVRQQIRQQQTYDLIMLDAFDHDYIPEHLLTVEFLSQIRQLLAADGIVVANTFARGRLLPHEEATWQAVFPSLWRAKRLENDILYAATQALTLQSADDPLDALTGRWDDYPAQPVPPSTARPLTDQWSPTNLLRHMGADFSFDSQ</sequence>
<feature type="active site" description="Proton acceptor" evidence="4">
    <location>
        <position position="241"/>
    </location>
</feature>
<keyword evidence="2 4" id="KW-0808">Transferase</keyword>
<dbReference type="SUPFAM" id="SSF53335">
    <property type="entry name" value="S-adenosyl-L-methionine-dependent methyltransferases"/>
    <property type="match status" value="1"/>
</dbReference>
<evidence type="ECO:0000256" key="4">
    <source>
        <dbReference type="PROSITE-ProRule" id="PRU00354"/>
    </source>
</evidence>
<dbReference type="PANTHER" id="PTHR43317">
    <property type="entry name" value="THERMOSPERMINE SYNTHASE ACAULIS5"/>
    <property type="match status" value="1"/>
</dbReference>